<dbReference type="GO" id="GO:0009424">
    <property type="term" value="C:bacterial-type flagellum hook"/>
    <property type="evidence" value="ECO:0007669"/>
    <property type="project" value="InterPro"/>
</dbReference>
<keyword evidence="8" id="KW-0282">Flagellum</keyword>
<dbReference type="Pfam" id="PF06429">
    <property type="entry name" value="Flg_bbr_C"/>
    <property type="match status" value="1"/>
</dbReference>
<dbReference type="PANTHER" id="PTHR30435:SF1">
    <property type="entry name" value="FLAGELLAR HOOK PROTEIN FLGE"/>
    <property type="match status" value="1"/>
</dbReference>
<sequence>MMTAFFSGVSGLKAQQTSLDVIGNNISNVSTTGYKSQRVSFSDLLSQTISGASSSTATKGGTNAKQIGLGVSVGSIDTLMTVGSTQSTGVATDVSISGDGFFIVSGGSSGEYQFTRAGNFDVDEDGNLTVGGYKVCGWQEYTIDADGNYVFNSDKAVEPINLYSDSYNGNKKILAAEATTAATFAGNLDPSKSVVEGATLYNIGDTSNLTFDQTSTITVYDEQGNNYDIAVNWKKCAIDSSTNQTSWYWEASSTDGMSISPASGYIVLNADGTVAENNSTAIGTNTIPAASTIDTTATNTTGYANSNIAASTGLTAGAYTITVAAAASGTAGSYDIKLTDADGTTYTVTDSTDGAATFTTAAGTVTLSAPATLTEGSTTFNYTAESTNSYTKDTTPTLTLTPTNGSVAAFDVNMDFSDLLSYTSSTTSKVTGTPNGYESGELQSVSISSDGTIVGTYSNGQSQALAKIALATFTNPEGLEKVGSNLYAVSANSGNYTTVVAGSGGSGTLSAGTLEMSNVDLAEQFSNMMISQRAYQANSKVISTADEMLQSLINMVG</sequence>
<keyword evidence="3 4" id="KW-0975">Bacterial flagellum</keyword>
<evidence type="ECO:0000259" key="7">
    <source>
        <dbReference type="Pfam" id="PF22692"/>
    </source>
</evidence>
<proteinExistence type="inferred from homology"/>
<dbReference type="GO" id="GO:0071978">
    <property type="term" value="P:bacterial-type flagellum-dependent swarming motility"/>
    <property type="evidence" value="ECO:0007669"/>
    <property type="project" value="TreeGrafter"/>
</dbReference>
<comment type="subcellular location">
    <subcellularLocation>
        <location evidence="1 4">Bacterial flagellum basal body</location>
    </subcellularLocation>
</comment>
<dbReference type="InterPro" id="IPR020013">
    <property type="entry name" value="Flagellar_FlgE/F/G"/>
</dbReference>
<dbReference type="InterPro" id="IPR001444">
    <property type="entry name" value="Flag_bb_rod_N"/>
</dbReference>
<comment type="function">
    <text evidence="4">A flexible structure which links the flagellar filament to the drive apparatus in the basal body.</text>
</comment>
<dbReference type="Pfam" id="PF00460">
    <property type="entry name" value="Flg_bb_rod"/>
    <property type="match status" value="1"/>
</dbReference>
<reference evidence="8 9" key="1">
    <citation type="submission" date="2019-03" db="EMBL/GenBank/DDBJ databases">
        <title>Genomic Encyclopedia of Type Strains, Phase IV (KMG-IV): sequencing the most valuable type-strain genomes for metagenomic binning, comparative biology and taxonomic classification.</title>
        <authorList>
            <person name="Goeker M."/>
        </authorList>
    </citation>
    <scope>NUCLEOTIDE SEQUENCE [LARGE SCALE GENOMIC DNA]</scope>
    <source>
        <strain evidence="8 9">DSM 15969</strain>
    </source>
</reference>
<dbReference type="PROSITE" id="PS00588">
    <property type="entry name" value="FLAGELLA_BB_ROD"/>
    <property type="match status" value="1"/>
</dbReference>
<evidence type="ECO:0000259" key="5">
    <source>
        <dbReference type="Pfam" id="PF00460"/>
    </source>
</evidence>
<protein>
    <recommendedName>
        <fullName evidence="4">Flagellar hook protein FlgE</fullName>
    </recommendedName>
</protein>
<evidence type="ECO:0000313" key="8">
    <source>
        <dbReference type="EMBL" id="TCL33308.1"/>
    </source>
</evidence>
<dbReference type="InterPro" id="IPR019776">
    <property type="entry name" value="Flagellar_basal_body_rod_CS"/>
</dbReference>
<dbReference type="PANTHER" id="PTHR30435">
    <property type="entry name" value="FLAGELLAR PROTEIN"/>
    <property type="match status" value="1"/>
</dbReference>
<dbReference type="EMBL" id="SLUI01000018">
    <property type="protein sequence ID" value="TCL33308.1"/>
    <property type="molecule type" value="Genomic_DNA"/>
</dbReference>
<accession>A0A4R1PQX8</accession>
<keyword evidence="8" id="KW-0966">Cell projection</keyword>
<comment type="caution">
    <text evidence="8">The sequence shown here is derived from an EMBL/GenBank/DDBJ whole genome shotgun (WGS) entry which is preliminary data.</text>
</comment>
<dbReference type="OrthoDB" id="9804559at2"/>
<feature type="domain" description="Flagellar basal-body/hook protein C-terminal" evidence="6">
    <location>
        <begin position="511"/>
        <end position="555"/>
    </location>
</feature>
<dbReference type="InterPro" id="IPR010930">
    <property type="entry name" value="Flg_bb/hook_C_dom"/>
</dbReference>
<dbReference type="GO" id="GO:0005829">
    <property type="term" value="C:cytosol"/>
    <property type="evidence" value="ECO:0007669"/>
    <property type="project" value="TreeGrafter"/>
</dbReference>
<dbReference type="SUPFAM" id="SSF117143">
    <property type="entry name" value="Flagellar hook protein flgE"/>
    <property type="match status" value="2"/>
</dbReference>
<dbReference type="NCBIfam" id="TIGR03506">
    <property type="entry name" value="FlgEFG_subfam"/>
    <property type="match status" value="2"/>
</dbReference>
<dbReference type="GO" id="GO:0044780">
    <property type="term" value="P:bacterial-type flagellum assembly"/>
    <property type="evidence" value="ECO:0007669"/>
    <property type="project" value="InterPro"/>
</dbReference>
<feature type="domain" description="Flagellar basal body rod protein N-terminal" evidence="5">
    <location>
        <begin position="8"/>
        <end position="35"/>
    </location>
</feature>
<feature type="domain" description="Flagellar hook protein FlgE/F/G-like D1" evidence="7">
    <location>
        <begin position="96"/>
        <end position="137"/>
    </location>
</feature>
<dbReference type="InterPro" id="IPR053967">
    <property type="entry name" value="LlgE_F_G-like_D1"/>
</dbReference>
<name>A0A4R1PQX8_9FIRM</name>
<evidence type="ECO:0000256" key="1">
    <source>
        <dbReference type="ARBA" id="ARBA00004117"/>
    </source>
</evidence>
<dbReference type="AlphaFoldDB" id="A0A4R1PQX8"/>
<dbReference type="Pfam" id="PF22692">
    <property type="entry name" value="LlgE_F_G_D1"/>
    <property type="match status" value="1"/>
</dbReference>
<keyword evidence="9" id="KW-1185">Reference proteome</keyword>
<dbReference type="RefSeq" id="WP_132083177.1">
    <property type="nucleotide sequence ID" value="NZ_SLUI01000018.1"/>
</dbReference>
<dbReference type="Proteomes" id="UP000295063">
    <property type="component" value="Unassembled WGS sequence"/>
</dbReference>
<comment type="similarity">
    <text evidence="2 4">Belongs to the flagella basal body rod proteins family.</text>
</comment>
<dbReference type="InterPro" id="IPR037058">
    <property type="entry name" value="Falgellar_hook_FlgE_sf"/>
</dbReference>
<evidence type="ECO:0000256" key="2">
    <source>
        <dbReference type="ARBA" id="ARBA00009677"/>
    </source>
</evidence>
<organism evidence="8 9">
    <name type="scientific">Anaerospora hongkongensis</name>
    <dbReference type="NCBI Taxonomy" id="244830"/>
    <lineage>
        <taxon>Bacteria</taxon>
        <taxon>Bacillati</taxon>
        <taxon>Bacillota</taxon>
        <taxon>Negativicutes</taxon>
        <taxon>Selenomonadales</taxon>
        <taxon>Sporomusaceae</taxon>
        <taxon>Anaerospora</taxon>
    </lineage>
</organism>
<evidence type="ECO:0000256" key="3">
    <source>
        <dbReference type="ARBA" id="ARBA00023143"/>
    </source>
</evidence>
<gene>
    <name evidence="8" type="ORF">EV210_11881</name>
</gene>
<dbReference type="InterPro" id="IPR037925">
    <property type="entry name" value="FlgE/F/G-like"/>
</dbReference>
<dbReference type="InterPro" id="IPR002371">
    <property type="entry name" value="FlgK"/>
</dbReference>
<evidence type="ECO:0000313" key="9">
    <source>
        <dbReference type="Proteomes" id="UP000295063"/>
    </source>
</evidence>
<dbReference type="GO" id="GO:0005198">
    <property type="term" value="F:structural molecule activity"/>
    <property type="evidence" value="ECO:0007669"/>
    <property type="project" value="InterPro"/>
</dbReference>
<evidence type="ECO:0000256" key="4">
    <source>
        <dbReference type="RuleBase" id="RU362116"/>
    </source>
</evidence>
<dbReference type="GO" id="GO:0009425">
    <property type="term" value="C:bacterial-type flagellum basal body"/>
    <property type="evidence" value="ECO:0007669"/>
    <property type="project" value="UniProtKB-SubCell"/>
</dbReference>
<keyword evidence="8" id="KW-0969">Cilium</keyword>
<dbReference type="PRINTS" id="PR01005">
    <property type="entry name" value="FLGHOOKAP1"/>
</dbReference>
<dbReference type="Gene3D" id="2.60.98.20">
    <property type="entry name" value="Flagellar hook protein FlgE"/>
    <property type="match status" value="1"/>
</dbReference>
<evidence type="ECO:0000259" key="6">
    <source>
        <dbReference type="Pfam" id="PF06429"/>
    </source>
</evidence>